<evidence type="ECO:0000256" key="4">
    <source>
        <dbReference type="ARBA" id="ARBA00022679"/>
    </source>
</evidence>
<dbReference type="PANTHER" id="PTHR43025">
    <property type="entry name" value="MONOGALACTOSYLDIACYLGLYCEROL SYNTHASE"/>
    <property type="match status" value="1"/>
</dbReference>
<organism evidence="7 8">
    <name type="scientific">Paenibacillus plantarum</name>
    <dbReference type="NCBI Taxonomy" id="2654975"/>
    <lineage>
        <taxon>Bacteria</taxon>
        <taxon>Bacillati</taxon>
        <taxon>Bacillota</taxon>
        <taxon>Bacilli</taxon>
        <taxon>Bacillales</taxon>
        <taxon>Paenibacillaceae</taxon>
        <taxon>Paenibacillus</taxon>
    </lineage>
</organism>
<dbReference type="InterPro" id="IPR009695">
    <property type="entry name" value="Diacylglyc_glucosyltr_N"/>
</dbReference>
<feature type="domain" description="Glycosyl transferase family 28 C-terminal" evidence="5">
    <location>
        <begin position="208"/>
        <end position="300"/>
    </location>
</feature>
<evidence type="ECO:0000313" key="7">
    <source>
        <dbReference type="EMBL" id="NOU63254.1"/>
    </source>
</evidence>
<sequence length="382" mass="43251">MNVGILSAATGNGHISVAKAIMSKLEEKGAIVFLRENFFEELMFSNKIMSNYYNFLLQSSTELCSKFSEHSYMSRPDLSEDFYRGTYDSIVSFLQERKYDVLISTSHTINHAMLRVINELKMKDAISYNIVVTDPFYPVSVGFDALGADHFFCTGKRVYNFLCKRGIDKDIITNIAYPVHPRFLREFTVEEINSIRERIGLKQNIPIVLINSGSQGAYHYIQFLKNLLQEFTGVQVLFISGKNETLYSMASRVAETAGDRVKVVGYTDQMDEFIQMADVVVTKPGANAFFECVYARKPMLIDAINGFLFQEKGVGEWLELYKAGVIVNNLQEFSTKLSEVLTNWNYEHITEGLHTDMPGGAEAIADSIWKRFVSSNESVSAQ</sequence>
<evidence type="ECO:0000256" key="1">
    <source>
        <dbReference type="ARBA" id="ARBA00004370"/>
    </source>
</evidence>
<dbReference type="RefSeq" id="WP_171629058.1">
    <property type="nucleotide sequence ID" value="NZ_WHNY01000009.1"/>
</dbReference>
<dbReference type="SUPFAM" id="SSF53756">
    <property type="entry name" value="UDP-Glycosyltransferase/glycogen phosphorylase"/>
    <property type="match status" value="1"/>
</dbReference>
<keyword evidence="8" id="KW-1185">Reference proteome</keyword>
<gene>
    <name evidence="7" type="ORF">GC096_04245</name>
</gene>
<accession>A0ABX1X4D1</accession>
<evidence type="ECO:0000259" key="5">
    <source>
        <dbReference type="Pfam" id="PF04101"/>
    </source>
</evidence>
<reference evidence="7 8" key="1">
    <citation type="submission" date="2019-10" db="EMBL/GenBank/DDBJ databases">
        <title>Description of Paenibacillus humi sp. nov.</title>
        <authorList>
            <person name="Carlier A."/>
            <person name="Qi S."/>
        </authorList>
    </citation>
    <scope>NUCLEOTIDE SEQUENCE [LARGE SCALE GENOMIC DNA]</scope>
    <source>
        <strain evidence="7 8">LMG 31461</strain>
    </source>
</reference>
<comment type="subcellular location">
    <subcellularLocation>
        <location evidence="1">Membrane</location>
    </subcellularLocation>
</comment>
<evidence type="ECO:0000256" key="3">
    <source>
        <dbReference type="ARBA" id="ARBA00022676"/>
    </source>
</evidence>
<feature type="domain" description="Diacylglycerol glucosyltransferase N-terminal" evidence="6">
    <location>
        <begin position="14"/>
        <end position="175"/>
    </location>
</feature>
<keyword evidence="4" id="KW-0808">Transferase</keyword>
<dbReference type="PANTHER" id="PTHR43025:SF3">
    <property type="entry name" value="MONOGALACTOSYLDIACYLGLYCEROL SYNTHASE 1, CHLOROPLASTIC"/>
    <property type="match status" value="1"/>
</dbReference>
<dbReference type="InterPro" id="IPR007235">
    <property type="entry name" value="Glyco_trans_28_C"/>
</dbReference>
<dbReference type="Gene3D" id="3.40.50.2000">
    <property type="entry name" value="Glycogen Phosphorylase B"/>
    <property type="match status" value="1"/>
</dbReference>
<keyword evidence="3" id="KW-0328">Glycosyltransferase</keyword>
<evidence type="ECO:0000313" key="8">
    <source>
        <dbReference type="Proteomes" id="UP000653578"/>
    </source>
</evidence>
<dbReference type="Pfam" id="PF06925">
    <property type="entry name" value="MGDG_synth"/>
    <property type="match status" value="1"/>
</dbReference>
<dbReference type="Pfam" id="PF04101">
    <property type="entry name" value="Glyco_tran_28_C"/>
    <property type="match status" value="1"/>
</dbReference>
<dbReference type="Proteomes" id="UP000653578">
    <property type="component" value="Unassembled WGS sequence"/>
</dbReference>
<comment type="similarity">
    <text evidence="2">Belongs to the glycosyltransferase 28 family.</text>
</comment>
<dbReference type="InterPro" id="IPR050519">
    <property type="entry name" value="Glycosyltransf_28_UgtP"/>
</dbReference>
<proteinExistence type="inferred from homology"/>
<protein>
    <submittedName>
        <fullName evidence="7">Uncharacterized protein</fullName>
    </submittedName>
</protein>
<name>A0ABX1X4D1_9BACL</name>
<evidence type="ECO:0000256" key="2">
    <source>
        <dbReference type="ARBA" id="ARBA00006962"/>
    </source>
</evidence>
<comment type="caution">
    <text evidence="7">The sequence shown here is derived from an EMBL/GenBank/DDBJ whole genome shotgun (WGS) entry which is preliminary data.</text>
</comment>
<dbReference type="EMBL" id="WHNY01000009">
    <property type="protein sequence ID" value="NOU63254.1"/>
    <property type="molecule type" value="Genomic_DNA"/>
</dbReference>
<evidence type="ECO:0000259" key="6">
    <source>
        <dbReference type="Pfam" id="PF06925"/>
    </source>
</evidence>